<gene>
    <name evidence="4" type="primary">fabG1</name>
    <name evidence="4" type="ORF">NARC_10381</name>
</gene>
<dbReference type="PANTHER" id="PTHR43976">
    <property type="entry name" value="SHORT CHAIN DEHYDROGENASE"/>
    <property type="match status" value="1"/>
</dbReference>
<dbReference type="AlphaFoldDB" id="A0A557SZF9"/>
<comment type="caution">
    <text evidence="4">The sequence shown here is derived from an EMBL/GenBank/DDBJ whole genome shotgun (WGS) entry which is preliminary data.</text>
</comment>
<dbReference type="InterPro" id="IPR020904">
    <property type="entry name" value="Sc_DH/Rdtase_CS"/>
</dbReference>
<evidence type="ECO:0000313" key="4">
    <source>
        <dbReference type="EMBL" id="TVP41975.1"/>
    </source>
</evidence>
<dbReference type="EMBL" id="VOAH01000001">
    <property type="protein sequence ID" value="TVP41975.1"/>
    <property type="molecule type" value="Genomic_DNA"/>
</dbReference>
<dbReference type="Pfam" id="PF00106">
    <property type="entry name" value="adh_short"/>
    <property type="match status" value="1"/>
</dbReference>
<dbReference type="OrthoDB" id="8585at2157"/>
<keyword evidence="2 4" id="KW-0560">Oxidoreductase</keyword>
<evidence type="ECO:0000256" key="3">
    <source>
        <dbReference type="RuleBase" id="RU000363"/>
    </source>
</evidence>
<dbReference type="GO" id="GO:0016491">
    <property type="term" value="F:oxidoreductase activity"/>
    <property type="evidence" value="ECO:0007669"/>
    <property type="project" value="UniProtKB-KW"/>
</dbReference>
<dbReference type="PROSITE" id="PS00061">
    <property type="entry name" value="ADH_SHORT"/>
    <property type="match status" value="1"/>
</dbReference>
<dbReference type="EC" id="1.-.-.-" evidence="4"/>
<dbReference type="InterPro" id="IPR002347">
    <property type="entry name" value="SDR_fam"/>
</dbReference>
<dbReference type="PRINTS" id="PR00080">
    <property type="entry name" value="SDRFAMILY"/>
</dbReference>
<organism evidence="4 5">
    <name type="scientific">Candidatus Nitrosocosmicus arcticus</name>
    <dbReference type="NCBI Taxonomy" id="2035267"/>
    <lineage>
        <taxon>Archaea</taxon>
        <taxon>Nitrososphaerota</taxon>
        <taxon>Nitrososphaeria</taxon>
        <taxon>Nitrososphaerales</taxon>
        <taxon>Nitrososphaeraceae</taxon>
        <taxon>Candidatus Nitrosocosmicus</taxon>
    </lineage>
</organism>
<dbReference type="Gene3D" id="3.40.50.720">
    <property type="entry name" value="NAD(P)-binding Rossmann-like Domain"/>
    <property type="match status" value="1"/>
</dbReference>
<dbReference type="CDD" id="cd05374">
    <property type="entry name" value="17beta-HSD-like_SDR_c"/>
    <property type="match status" value="1"/>
</dbReference>
<evidence type="ECO:0000313" key="5">
    <source>
        <dbReference type="Proteomes" id="UP000315289"/>
    </source>
</evidence>
<dbReference type="InterPro" id="IPR036291">
    <property type="entry name" value="NAD(P)-bd_dom_sf"/>
</dbReference>
<reference evidence="4 5" key="1">
    <citation type="journal article" date="2019" name="Front. Microbiol.">
        <title>Ammonia Oxidation by the Arctic Terrestrial Thaumarchaeote Candidatus Nitrosocosmicus arcticus Is Stimulated by Increasing Temperatures.</title>
        <authorList>
            <person name="Alves R.J.E."/>
            <person name="Kerou M."/>
            <person name="Zappe A."/>
            <person name="Bittner R."/>
            <person name="Abby S.S."/>
            <person name="Schmidt H.A."/>
            <person name="Pfeifer K."/>
            <person name="Schleper C."/>
        </authorList>
    </citation>
    <scope>NUCLEOTIDE SEQUENCE [LARGE SCALE GENOMIC DNA]</scope>
    <source>
        <strain evidence="4 5">Kfb</strain>
    </source>
</reference>
<dbReference type="Proteomes" id="UP000315289">
    <property type="component" value="Unassembled WGS sequence"/>
</dbReference>
<dbReference type="RefSeq" id="WP_144728504.1">
    <property type="nucleotide sequence ID" value="NZ_ML675578.1"/>
</dbReference>
<dbReference type="PRINTS" id="PR00081">
    <property type="entry name" value="GDHRDH"/>
</dbReference>
<dbReference type="InterPro" id="IPR051911">
    <property type="entry name" value="SDR_oxidoreductase"/>
</dbReference>
<sequence>MSNNDKSKVALVTGSSTGIGFETCLALARSGFVTCATMRDKKKSGNLEKIARNENLQIKVFDMDVDNDNSVYDTIEKIIMEFGKINVLVNNAGYGLFGALEDFSMDEIKNQFETNVFGVIRVIRGVLPIMRQHKNGIIIKISSLSGLAGIPTQSAYCATKFSVEGLSEALSFELEPFGIKLILIEPGVINTEFVNDLIVPTNKYGIDKSETLVNPSYNNEETLAVPLQQHGGQVLILLL</sequence>
<name>A0A557SZF9_9ARCH</name>
<evidence type="ECO:0000256" key="1">
    <source>
        <dbReference type="ARBA" id="ARBA00006484"/>
    </source>
</evidence>
<dbReference type="PANTHER" id="PTHR43976:SF16">
    <property type="entry name" value="SHORT-CHAIN DEHYDROGENASE_REDUCTASE FAMILY PROTEIN"/>
    <property type="match status" value="1"/>
</dbReference>
<accession>A0A557SZF9</accession>
<evidence type="ECO:0000256" key="2">
    <source>
        <dbReference type="ARBA" id="ARBA00023002"/>
    </source>
</evidence>
<proteinExistence type="inferred from homology"/>
<keyword evidence="5" id="KW-1185">Reference proteome</keyword>
<comment type="similarity">
    <text evidence="1 3">Belongs to the short-chain dehydrogenases/reductases (SDR) family.</text>
</comment>
<protein>
    <submittedName>
        <fullName evidence="4">3-oxoacyl-[acyl-carrier-protein] reductase / short chain alcohol dehydrogenase</fullName>
        <ecNumber evidence="4">1.-.-.-</ecNumber>
    </submittedName>
</protein>
<dbReference type="SUPFAM" id="SSF51735">
    <property type="entry name" value="NAD(P)-binding Rossmann-fold domains"/>
    <property type="match status" value="1"/>
</dbReference>